<gene>
    <name evidence="2" type="ORF">JQX11_14595</name>
</gene>
<dbReference type="Proteomes" id="UP001518872">
    <property type="component" value="Unassembled WGS sequence"/>
</dbReference>
<evidence type="ECO:0000313" key="3">
    <source>
        <dbReference type="Proteomes" id="UP001518872"/>
    </source>
</evidence>
<reference evidence="2 3" key="1">
    <citation type="submission" date="2021-02" db="EMBL/GenBank/DDBJ databases">
        <authorList>
            <person name="Ra J.-S."/>
        </authorList>
    </citation>
    <scope>NUCLEOTIDE SEQUENCE [LARGE SCALE GENOMIC DNA]</scope>
    <source>
        <strain evidence="2 3">MMS20-R1-14</strain>
    </source>
</reference>
<feature type="region of interest" description="Disordered" evidence="1">
    <location>
        <begin position="1"/>
        <end position="76"/>
    </location>
</feature>
<organism evidence="2 3">
    <name type="scientific">Micromonospora humida</name>
    <dbReference type="NCBI Taxonomy" id="2809018"/>
    <lineage>
        <taxon>Bacteria</taxon>
        <taxon>Bacillati</taxon>
        <taxon>Actinomycetota</taxon>
        <taxon>Actinomycetes</taxon>
        <taxon>Micromonosporales</taxon>
        <taxon>Micromonosporaceae</taxon>
        <taxon>Micromonospora</taxon>
    </lineage>
</organism>
<dbReference type="EMBL" id="JAFEUC010000006">
    <property type="protein sequence ID" value="MBM7077557.1"/>
    <property type="molecule type" value="Genomic_DNA"/>
</dbReference>
<accession>A0ABS2IT94</accession>
<proteinExistence type="predicted"/>
<dbReference type="RefSeq" id="WP_204925503.1">
    <property type="nucleotide sequence ID" value="NZ_JAFEUC010000006.1"/>
</dbReference>
<keyword evidence="3" id="KW-1185">Reference proteome</keyword>
<name>A0ABS2IT94_9ACTN</name>
<evidence type="ECO:0000256" key="1">
    <source>
        <dbReference type="SAM" id="MobiDB-lite"/>
    </source>
</evidence>
<evidence type="ECO:0000313" key="2">
    <source>
        <dbReference type="EMBL" id="MBM7077557.1"/>
    </source>
</evidence>
<sequence length="748" mass="81264">MVDNSGGPPDSMPRQQRSGARHPAGAEHPTDPAAGPQGGNPSGTATGPDQPAAGAAEPPGASGGDTSGPLGPVDDEVDEADQRYGARVINKFYGQVHAAHATFGVTGGGMATPTLVGRLRLADITHALRFYTRPEGFADALDRLSRTHLTLLVGAEGTGRRTATFALLREMTGAGMQFTGLSPAMTLVQLAEYQFVAGRGYVVLDWLGEQRDGAVQAFDAERLSERLEQAGAFLVITTEPRATVQRALARYVVEWHCPDSLAVLDAYRARPGAVELTEQDWDRVRQRVADLSLPGEVVRLVDRLTQGVAAALDEVARNARRRVTEWFDQTTDWDELLMVAALAFAYELPERVFEEAHARLREINQAELPRPLTSGQPAASSPVLRGRRRLDREGGIVIRQDGTILDEGLFGRERRIVFTDPAMREHVLRELNECDYQLWRPLRVWMHELAANGNLDVRLQLALGVTLLARNRSATAEAVELLSQWSAGLAAERFTAVSIVSFMAGDDVLAPVALRIALDWTERRGANRAVTAAMALGGPLGVRYPTEAERWLWHLSTRGQRIRQVAVRSLGLLFCTTAADPDGAVALVERLHVRLCRTLERAEDLDSGGHAIAAVLEILSVEHLDRAEPMVAYLLRERPAVTGTVGALWAEVLRSLPHRGAAMDALRTTLGALAHTPEAADAVGTLGDAVREKLPPQECALLRRDLEWALRNPLGDAARYRPVVATLLSALTAPSPSRPRVPARSAQR</sequence>
<comment type="caution">
    <text evidence="2">The sequence shown here is derived from an EMBL/GenBank/DDBJ whole genome shotgun (WGS) entry which is preliminary data.</text>
</comment>
<feature type="compositionally biased region" description="Low complexity" evidence="1">
    <location>
        <begin position="47"/>
        <end position="60"/>
    </location>
</feature>
<protein>
    <submittedName>
        <fullName evidence="2">Uncharacterized protein</fullName>
    </submittedName>
</protein>